<evidence type="ECO:0000256" key="4">
    <source>
        <dbReference type="ARBA" id="ARBA00022723"/>
    </source>
</evidence>
<keyword evidence="10" id="KW-0472">Membrane</keyword>
<evidence type="ECO:0000313" key="11">
    <source>
        <dbReference type="EMBL" id="ETN43680.1"/>
    </source>
</evidence>
<dbReference type="InterPro" id="IPR017972">
    <property type="entry name" value="Cyt_P450_CS"/>
</dbReference>
<keyword evidence="10" id="KW-0812">Transmembrane</keyword>
<accession>W2S501</accession>
<dbReference type="GO" id="GO:0005506">
    <property type="term" value="F:iron ion binding"/>
    <property type="evidence" value="ECO:0007669"/>
    <property type="project" value="InterPro"/>
</dbReference>
<evidence type="ECO:0000256" key="6">
    <source>
        <dbReference type="ARBA" id="ARBA00023004"/>
    </source>
</evidence>
<gene>
    <name evidence="11" type="ORF">HMPREF1541_02839</name>
</gene>
<keyword evidence="6 8" id="KW-0408">Iron</keyword>
<name>W2S501_CYPE1</name>
<dbReference type="CDD" id="cd11062">
    <property type="entry name" value="CYP58-like"/>
    <property type="match status" value="1"/>
</dbReference>
<evidence type="ECO:0000256" key="1">
    <source>
        <dbReference type="ARBA" id="ARBA00001971"/>
    </source>
</evidence>
<dbReference type="InterPro" id="IPR001128">
    <property type="entry name" value="Cyt_P450"/>
</dbReference>
<keyword evidence="12" id="KW-1185">Reference proteome</keyword>
<reference evidence="11 12" key="1">
    <citation type="submission" date="2013-03" db="EMBL/GenBank/DDBJ databases">
        <title>The Genome Sequence of Phialophora europaea CBS 101466.</title>
        <authorList>
            <consortium name="The Broad Institute Genomics Platform"/>
            <person name="Cuomo C."/>
            <person name="de Hoog S."/>
            <person name="Gorbushina A."/>
            <person name="Walker B."/>
            <person name="Young S.K."/>
            <person name="Zeng Q."/>
            <person name="Gargeya S."/>
            <person name="Fitzgerald M."/>
            <person name="Haas B."/>
            <person name="Abouelleil A."/>
            <person name="Allen A.W."/>
            <person name="Alvarado L."/>
            <person name="Arachchi H.M."/>
            <person name="Berlin A.M."/>
            <person name="Chapman S.B."/>
            <person name="Gainer-Dewar J."/>
            <person name="Goldberg J."/>
            <person name="Griggs A."/>
            <person name="Gujja S."/>
            <person name="Hansen M."/>
            <person name="Howarth C."/>
            <person name="Imamovic A."/>
            <person name="Ireland A."/>
            <person name="Larimer J."/>
            <person name="McCowan C."/>
            <person name="Murphy C."/>
            <person name="Pearson M."/>
            <person name="Poon T.W."/>
            <person name="Priest M."/>
            <person name="Roberts A."/>
            <person name="Saif S."/>
            <person name="Shea T."/>
            <person name="Sisk P."/>
            <person name="Sykes S."/>
            <person name="Wortman J."/>
            <person name="Nusbaum C."/>
            <person name="Birren B."/>
        </authorList>
    </citation>
    <scope>NUCLEOTIDE SEQUENCE [LARGE SCALE GENOMIC DNA]</scope>
    <source>
        <strain evidence="11 12">CBS 101466</strain>
    </source>
</reference>
<sequence>MALTDLIPWSLLPTLTVLATAWFVYILAYRLYLHPLAKVPGPKLAAVTHLYEFYYDGLKKGKFIFKVDELHERYGPVVRINPREVHISDPDFFDELYSGSRKLNKDWYYYRFVGTLDSSFGSTSFAVHRQRRKAFNRFFSPAALQNLETSVCNCVVRLCERLEAFRGTGKPVILGTCFRALATDVISQYALPQGFDLINSKDFGEDYNNVNRKFSGLTSYNRHFPFILPTVMATPTWLLRMTASPGMLQMLDFQGHNIAQSKAIAESSKVKASDDSVLHGICNSDLPASDKTATRIYQEAVTLVGAGSETTGSGLEHVVYHVLANPAIYTRLRNEIASAASQGDLTSYETLRQLPYLDAVIKEGLRLGNEVCGRLARFDPTDAIRYGSYAFAPGVVVSMSPRDMHLDGRVHDAPHTFDPQRWLDPARRERSERFFAPFGRGSRSCVGRDLAMLEMKMMIAYLLQRFELKIFDTQYADVRMEHDFFSPFHRDNSKGLQATLS</sequence>
<protein>
    <recommendedName>
        <fullName evidence="13">Cytochrome P450</fullName>
    </recommendedName>
</protein>
<comment type="similarity">
    <text evidence="2 9">Belongs to the cytochrome P450 family.</text>
</comment>
<dbReference type="STRING" id="1220924.W2S501"/>
<dbReference type="PROSITE" id="PS00086">
    <property type="entry name" value="CYTOCHROME_P450"/>
    <property type="match status" value="1"/>
</dbReference>
<dbReference type="GO" id="GO:0004497">
    <property type="term" value="F:monooxygenase activity"/>
    <property type="evidence" value="ECO:0007669"/>
    <property type="project" value="UniProtKB-KW"/>
</dbReference>
<dbReference type="GO" id="GO:0020037">
    <property type="term" value="F:heme binding"/>
    <property type="evidence" value="ECO:0007669"/>
    <property type="project" value="InterPro"/>
</dbReference>
<dbReference type="SUPFAM" id="SSF48264">
    <property type="entry name" value="Cytochrome P450"/>
    <property type="match status" value="1"/>
</dbReference>
<dbReference type="Pfam" id="PF00067">
    <property type="entry name" value="p450"/>
    <property type="match status" value="1"/>
</dbReference>
<dbReference type="VEuPathDB" id="FungiDB:HMPREF1541_02839"/>
<dbReference type="RefSeq" id="XP_008715416.1">
    <property type="nucleotide sequence ID" value="XM_008717194.1"/>
</dbReference>
<dbReference type="AlphaFoldDB" id="W2S501"/>
<evidence type="ECO:0000256" key="9">
    <source>
        <dbReference type="RuleBase" id="RU000461"/>
    </source>
</evidence>
<dbReference type="InParanoid" id="W2S501"/>
<dbReference type="eggNOG" id="KOG0158">
    <property type="taxonomic scope" value="Eukaryota"/>
</dbReference>
<dbReference type="PRINTS" id="PR00463">
    <property type="entry name" value="EP450I"/>
</dbReference>
<dbReference type="InterPro" id="IPR002401">
    <property type="entry name" value="Cyt_P450_E_grp-I"/>
</dbReference>
<evidence type="ECO:0000256" key="3">
    <source>
        <dbReference type="ARBA" id="ARBA00022617"/>
    </source>
</evidence>
<evidence type="ECO:0000256" key="8">
    <source>
        <dbReference type="PIRSR" id="PIRSR602401-1"/>
    </source>
</evidence>
<dbReference type="PRINTS" id="PR00385">
    <property type="entry name" value="P450"/>
</dbReference>
<dbReference type="Gene3D" id="1.10.630.10">
    <property type="entry name" value="Cytochrome P450"/>
    <property type="match status" value="1"/>
</dbReference>
<keyword evidence="4 8" id="KW-0479">Metal-binding</keyword>
<dbReference type="Proteomes" id="UP000030752">
    <property type="component" value="Unassembled WGS sequence"/>
</dbReference>
<keyword evidence="5 9" id="KW-0560">Oxidoreductase</keyword>
<dbReference type="PANTHER" id="PTHR24305:SF157">
    <property type="entry name" value="N-ACETYLTRYPTOPHAN 6-HYDROXYLASE IVOC-RELATED"/>
    <property type="match status" value="1"/>
</dbReference>
<dbReference type="OrthoDB" id="3945418at2759"/>
<evidence type="ECO:0000256" key="10">
    <source>
        <dbReference type="SAM" id="Phobius"/>
    </source>
</evidence>
<evidence type="ECO:0008006" key="13">
    <source>
        <dbReference type="Google" id="ProtNLM"/>
    </source>
</evidence>
<feature type="binding site" description="axial binding residue" evidence="8">
    <location>
        <position position="445"/>
    </location>
    <ligand>
        <name>heme</name>
        <dbReference type="ChEBI" id="CHEBI:30413"/>
    </ligand>
    <ligandPart>
        <name>Fe</name>
        <dbReference type="ChEBI" id="CHEBI:18248"/>
    </ligandPart>
</feature>
<keyword evidence="3 8" id="KW-0349">Heme</keyword>
<proteinExistence type="inferred from homology"/>
<dbReference type="HOGENOM" id="CLU_001570_14_4_1"/>
<dbReference type="InterPro" id="IPR036396">
    <property type="entry name" value="Cyt_P450_sf"/>
</dbReference>
<evidence type="ECO:0000313" key="12">
    <source>
        <dbReference type="Proteomes" id="UP000030752"/>
    </source>
</evidence>
<dbReference type="EMBL" id="KB822718">
    <property type="protein sequence ID" value="ETN43680.1"/>
    <property type="molecule type" value="Genomic_DNA"/>
</dbReference>
<dbReference type="GO" id="GO:0016705">
    <property type="term" value="F:oxidoreductase activity, acting on paired donors, with incorporation or reduction of molecular oxygen"/>
    <property type="evidence" value="ECO:0007669"/>
    <property type="project" value="InterPro"/>
</dbReference>
<evidence type="ECO:0000256" key="7">
    <source>
        <dbReference type="ARBA" id="ARBA00023033"/>
    </source>
</evidence>
<keyword evidence="7 9" id="KW-0503">Monooxygenase</keyword>
<evidence type="ECO:0000256" key="2">
    <source>
        <dbReference type="ARBA" id="ARBA00010617"/>
    </source>
</evidence>
<dbReference type="PANTHER" id="PTHR24305">
    <property type="entry name" value="CYTOCHROME P450"/>
    <property type="match status" value="1"/>
</dbReference>
<organism evidence="11 12">
    <name type="scientific">Cyphellophora europaea (strain CBS 101466)</name>
    <name type="common">Phialophora europaea</name>
    <dbReference type="NCBI Taxonomy" id="1220924"/>
    <lineage>
        <taxon>Eukaryota</taxon>
        <taxon>Fungi</taxon>
        <taxon>Dikarya</taxon>
        <taxon>Ascomycota</taxon>
        <taxon>Pezizomycotina</taxon>
        <taxon>Eurotiomycetes</taxon>
        <taxon>Chaetothyriomycetidae</taxon>
        <taxon>Chaetothyriales</taxon>
        <taxon>Cyphellophoraceae</taxon>
        <taxon>Cyphellophora</taxon>
    </lineage>
</organism>
<evidence type="ECO:0000256" key="5">
    <source>
        <dbReference type="ARBA" id="ARBA00023002"/>
    </source>
</evidence>
<dbReference type="InterPro" id="IPR050121">
    <property type="entry name" value="Cytochrome_P450_monoxygenase"/>
</dbReference>
<keyword evidence="10" id="KW-1133">Transmembrane helix</keyword>
<comment type="cofactor">
    <cofactor evidence="1 8">
        <name>heme</name>
        <dbReference type="ChEBI" id="CHEBI:30413"/>
    </cofactor>
</comment>
<dbReference type="GeneID" id="19970178"/>
<feature type="transmembrane region" description="Helical" evidence="10">
    <location>
        <begin position="6"/>
        <end position="28"/>
    </location>
</feature>